<organism evidence="1 2">
    <name type="scientific">Aphanothece sacrum FPU1</name>
    <dbReference type="NCBI Taxonomy" id="1920663"/>
    <lineage>
        <taxon>Bacteria</taxon>
        <taxon>Bacillati</taxon>
        <taxon>Cyanobacteriota</taxon>
        <taxon>Cyanophyceae</taxon>
        <taxon>Oscillatoriophycideae</taxon>
        <taxon>Chroococcales</taxon>
        <taxon>Aphanothecaceae</taxon>
        <taxon>Aphanothece</taxon>
    </lineage>
</organism>
<proteinExistence type="predicted"/>
<dbReference type="Proteomes" id="UP000287247">
    <property type="component" value="Unassembled WGS sequence"/>
</dbReference>
<sequence>MSTLRNLARGAKNQIAFKNLIAYYDKYDERPDKVGSGTPKPPQVELYVHLFGQDFNAKVFHKVKGTESTWNTNKEKLAGRTKLGEGAFPAADDIILIGGRARPAKVVITTGLTSKGVRKTSDRTKLPYLSYGGTSGSIPFGRLNGTDEELTAYNAIVNNFKTAGKIPAGTRVSRIKEKI</sequence>
<keyword evidence="2" id="KW-1185">Reference proteome</keyword>
<reference evidence="2" key="1">
    <citation type="submission" date="2017-05" db="EMBL/GenBank/DDBJ databases">
        <title>Physiological properties and genetic analysis related to exopolysaccharide production of fresh-water unicellular cyanobacterium Aphanothece sacrum, Suizenji Nori, that has been cultured as a food source in Japan.</title>
        <authorList>
            <person name="Kanesaki Y."/>
            <person name="Yoshikawa S."/>
            <person name="Ohki K."/>
        </authorList>
    </citation>
    <scope>NUCLEOTIDE SEQUENCE [LARGE SCALE GENOMIC DNA]</scope>
    <source>
        <strain evidence="2">FPU1</strain>
    </source>
</reference>
<evidence type="ECO:0000313" key="1">
    <source>
        <dbReference type="EMBL" id="GBF79701.1"/>
    </source>
</evidence>
<comment type="caution">
    <text evidence="1">The sequence shown here is derived from an EMBL/GenBank/DDBJ whole genome shotgun (WGS) entry which is preliminary data.</text>
</comment>
<name>A0A401IEP4_APHSA</name>
<gene>
    <name evidence="1" type="ORF">AsFPU1_1100</name>
</gene>
<dbReference type="EMBL" id="BDQK01000003">
    <property type="protein sequence ID" value="GBF79701.1"/>
    <property type="molecule type" value="Genomic_DNA"/>
</dbReference>
<dbReference type="AlphaFoldDB" id="A0A401IEP4"/>
<accession>A0A401IEP4</accession>
<evidence type="ECO:0000313" key="2">
    <source>
        <dbReference type="Proteomes" id="UP000287247"/>
    </source>
</evidence>
<dbReference type="RefSeq" id="WP_125061057.1">
    <property type="nucleotide sequence ID" value="NZ_BDQK01000003.1"/>
</dbReference>
<protein>
    <submittedName>
        <fullName evidence="1">Uncharacterized protein</fullName>
    </submittedName>
</protein>